<dbReference type="Proteomes" id="UP000647017">
    <property type="component" value="Unassembled WGS sequence"/>
</dbReference>
<evidence type="ECO:0008006" key="4">
    <source>
        <dbReference type="Google" id="ProtNLM"/>
    </source>
</evidence>
<evidence type="ECO:0000313" key="3">
    <source>
        <dbReference type="Proteomes" id="UP000647017"/>
    </source>
</evidence>
<dbReference type="EMBL" id="BOOZ01000013">
    <property type="protein sequence ID" value="GIJ09499.1"/>
    <property type="molecule type" value="Genomic_DNA"/>
</dbReference>
<organism evidence="2 3">
    <name type="scientific">Micromonospora andamanensis</name>
    <dbReference type="NCBI Taxonomy" id="1287068"/>
    <lineage>
        <taxon>Bacteria</taxon>
        <taxon>Bacillati</taxon>
        <taxon>Actinomycetota</taxon>
        <taxon>Actinomycetes</taxon>
        <taxon>Micromonosporales</taxon>
        <taxon>Micromonosporaceae</taxon>
        <taxon>Micromonospora</taxon>
    </lineage>
</organism>
<name>A0ABQ4HV19_9ACTN</name>
<comment type="caution">
    <text evidence="2">The sequence shown here is derived from an EMBL/GenBank/DDBJ whole genome shotgun (WGS) entry which is preliminary data.</text>
</comment>
<accession>A0ABQ4HV19</accession>
<evidence type="ECO:0000256" key="1">
    <source>
        <dbReference type="SAM" id="MobiDB-lite"/>
    </source>
</evidence>
<sequence>MAVMDGGDVDLAVAEMVRVLTPHVSRDWREHRAGTLEWSCWTTAAHIAHDLLAYAGQVAARPADAYLPFDLVVRDDAAPRDVLAVVTACGRLLSDAVGTAEPTARGWHWGPTDPGGFAALGVSETLVHTWDITQGLGIDWRPPAALCAAVLARLFPQAPSGDPVEGAALVHRPGRTARPSPAHVLGADGRRRLTRNVAERRQAASTWVPRPRQTRSDSSFCRYDLVSALVSAASHPTHSQASDGGEVRGGRGCGCSWWKTTCASRRGSPRRSGGGGTTWYRR</sequence>
<gene>
    <name evidence="2" type="ORF">Van01_27130</name>
</gene>
<feature type="compositionally biased region" description="Gly residues" evidence="1">
    <location>
        <begin position="272"/>
        <end position="282"/>
    </location>
</feature>
<protein>
    <recommendedName>
        <fullName evidence="4">Mycothiol-dependent maleylpyruvate isomerase metal-binding domain-containing protein</fullName>
    </recommendedName>
</protein>
<proteinExistence type="predicted"/>
<dbReference type="RefSeq" id="WP_373306252.1">
    <property type="nucleotide sequence ID" value="NZ_BOOZ01000013.1"/>
</dbReference>
<evidence type="ECO:0000313" key="2">
    <source>
        <dbReference type="EMBL" id="GIJ09499.1"/>
    </source>
</evidence>
<reference evidence="2 3" key="1">
    <citation type="submission" date="2021-01" db="EMBL/GenBank/DDBJ databases">
        <title>Whole genome shotgun sequence of Verrucosispora andamanensis NBRC 109075.</title>
        <authorList>
            <person name="Komaki H."/>
            <person name="Tamura T."/>
        </authorList>
    </citation>
    <scope>NUCLEOTIDE SEQUENCE [LARGE SCALE GENOMIC DNA]</scope>
    <source>
        <strain evidence="2 3">NBRC 109075</strain>
    </source>
</reference>
<keyword evidence="3" id="KW-1185">Reference proteome</keyword>
<feature type="region of interest" description="Disordered" evidence="1">
    <location>
        <begin position="263"/>
        <end position="282"/>
    </location>
</feature>